<dbReference type="Proteomes" id="UP000295304">
    <property type="component" value="Unassembled WGS sequence"/>
</dbReference>
<accession>A0A4R3JCC4</accession>
<organism evidence="2 3">
    <name type="scientific">Varunaivibrio sulfuroxidans</name>
    <dbReference type="NCBI Taxonomy" id="1773489"/>
    <lineage>
        <taxon>Bacteria</taxon>
        <taxon>Pseudomonadati</taxon>
        <taxon>Pseudomonadota</taxon>
        <taxon>Alphaproteobacteria</taxon>
        <taxon>Rhodospirillales</taxon>
        <taxon>Magnetovibrionaceae</taxon>
        <taxon>Varunaivibrio</taxon>
    </lineage>
</organism>
<keyword evidence="3" id="KW-1185">Reference proteome</keyword>
<evidence type="ECO:0000313" key="3">
    <source>
        <dbReference type="Proteomes" id="UP000295304"/>
    </source>
</evidence>
<protein>
    <submittedName>
        <fullName evidence="2">Rod binding protein</fullName>
    </submittedName>
</protein>
<gene>
    <name evidence="2" type="ORF">EDD55_10496</name>
</gene>
<evidence type="ECO:0000313" key="2">
    <source>
        <dbReference type="EMBL" id="TCS63005.1"/>
    </source>
</evidence>
<dbReference type="RefSeq" id="WP_132938746.1">
    <property type="nucleotide sequence ID" value="NZ_CP119676.1"/>
</dbReference>
<dbReference type="EMBL" id="SLZW01000004">
    <property type="protein sequence ID" value="TCS63005.1"/>
    <property type="molecule type" value="Genomic_DNA"/>
</dbReference>
<name>A0A4R3JCC4_9PROT</name>
<feature type="domain" description="Flagellar protein FlgJ N-terminal" evidence="1">
    <location>
        <begin position="53"/>
        <end position="99"/>
    </location>
</feature>
<dbReference type="OrthoDB" id="7862954at2"/>
<sequence>MGNVLFDTMAQNALSAGQAKGLPKIPKNADIHLMRQKAEDFEAVFIGQMLRPMFANLKTDGPFGGGPGEDMWRSLQVDEYGKAIAKSGGIGIADAVMRQMLKAQEAGQKTGHETTQEGK</sequence>
<comment type="caution">
    <text evidence="2">The sequence shown here is derived from an EMBL/GenBank/DDBJ whole genome shotgun (WGS) entry which is preliminary data.</text>
</comment>
<evidence type="ECO:0000259" key="1">
    <source>
        <dbReference type="Pfam" id="PF10135"/>
    </source>
</evidence>
<dbReference type="Pfam" id="PF10135">
    <property type="entry name" value="Rod-binding"/>
    <property type="match status" value="1"/>
</dbReference>
<proteinExistence type="predicted"/>
<dbReference type="AlphaFoldDB" id="A0A4R3JCC4"/>
<reference evidence="2 3" key="1">
    <citation type="submission" date="2019-03" db="EMBL/GenBank/DDBJ databases">
        <title>Genomic Encyclopedia of Type Strains, Phase IV (KMG-IV): sequencing the most valuable type-strain genomes for metagenomic binning, comparative biology and taxonomic classification.</title>
        <authorList>
            <person name="Goeker M."/>
        </authorList>
    </citation>
    <scope>NUCLEOTIDE SEQUENCE [LARGE SCALE GENOMIC DNA]</scope>
    <source>
        <strain evidence="2 3">DSM 101688</strain>
    </source>
</reference>
<dbReference type="InterPro" id="IPR019301">
    <property type="entry name" value="Flagellar_prot_FlgJ_N"/>
</dbReference>